<dbReference type="PROSITE" id="PS50035">
    <property type="entry name" value="PLD"/>
    <property type="match status" value="2"/>
</dbReference>
<evidence type="ECO:0000313" key="7">
    <source>
        <dbReference type="Proteomes" id="UP000672097"/>
    </source>
</evidence>
<evidence type="ECO:0000256" key="4">
    <source>
        <dbReference type="ARBA" id="ARBA00023098"/>
    </source>
</evidence>
<feature type="domain" description="PLD phosphodiesterase" evidence="5">
    <location>
        <begin position="691"/>
        <end position="718"/>
    </location>
</feature>
<dbReference type="CDD" id="cd09104">
    <property type="entry name" value="PLDc_vPLD1_2_like_1"/>
    <property type="match status" value="1"/>
</dbReference>
<feature type="domain" description="PLD phosphodiesterase" evidence="5">
    <location>
        <begin position="165"/>
        <end position="192"/>
    </location>
</feature>
<evidence type="ECO:0000313" key="6">
    <source>
        <dbReference type="EMBL" id="MBQ0933692.1"/>
    </source>
</evidence>
<dbReference type="Pfam" id="PF00614">
    <property type="entry name" value="PLDc"/>
    <property type="match status" value="2"/>
</dbReference>
<keyword evidence="7" id="KW-1185">Reference proteome</keyword>
<dbReference type="InterPro" id="IPR001736">
    <property type="entry name" value="PLipase_D/transphosphatidylase"/>
</dbReference>
<reference evidence="6 7" key="1">
    <citation type="submission" date="2021-04" db="EMBL/GenBank/DDBJ databases">
        <title>The genome sequence of type strain Ideonella paludis KCTC 32238.</title>
        <authorList>
            <person name="Liu Y."/>
        </authorList>
    </citation>
    <scope>NUCLEOTIDE SEQUENCE [LARGE SCALE GENOMIC DNA]</scope>
    <source>
        <strain evidence="6 7">KCTC 32238</strain>
    </source>
</reference>
<dbReference type="EMBL" id="JAGQDG010000001">
    <property type="protein sequence ID" value="MBQ0933692.1"/>
    <property type="molecule type" value="Genomic_DNA"/>
</dbReference>
<dbReference type="RefSeq" id="WP_210804902.1">
    <property type="nucleotide sequence ID" value="NZ_JAGQDG010000001.1"/>
</dbReference>
<organism evidence="6 7">
    <name type="scientific">Ideonella paludis</name>
    <dbReference type="NCBI Taxonomy" id="1233411"/>
    <lineage>
        <taxon>Bacteria</taxon>
        <taxon>Pseudomonadati</taxon>
        <taxon>Pseudomonadota</taxon>
        <taxon>Betaproteobacteria</taxon>
        <taxon>Burkholderiales</taxon>
        <taxon>Sphaerotilaceae</taxon>
        <taxon>Ideonella</taxon>
    </lineage>
</organism>
<evidence type="ECO:0000256" key="3">
    <source>
        <dbReference type="ARBA" id="ARBA00022801"/>
    </source>
</evidence>
<comment type="caution">
    <text evidence="6">The sequence shown here is derived from an EMBL/GenBank/DDBJ whole genome shotgun (WGS) entry which is preliminary data.</text>
</comment>
<sequence length="926" mass="101627">MSFESFDYPETSGKFNAIAFDGDIRQTKGVATQFRDLRQQRGLDSSFAPERYGNKAQAFTTGEEYFSDVFDAISKAKTSVFILGWQVNWAVKLKGDKRLIDALQAAVKNGAKVYVMPWLSPKLGVNTGDFGTMLAVSSLNAGHAQQVAFCCPAGLQNDYEGLEETFFSHHQKLVVIDNEKAYVGGIDLAFGRRDDASFSLAHGWRSGPEVYNTGVPPMQPLAPGRAASFLEESELAASTLTPPVLNKLMQLQNQAKNLVVGGKYSPVRWAVDGVHSWWHSPAPEWLLGFQEGVGEAVDAVKSPVLDPINRRVDQAKQAAADQVVVEMGKGQVTEANVTALMALAKQAVREAYVGLLKTPWAQRSPNKELLTAGVQSMPVGGMAYWARQPRMPWQDIQVRIEGPSVYDLSMNFIRRWNSLQTQLGPEVVAKAAIKTTLFPKIPASGQGNGGQGGMKIDVLRSAPLELQRDEAKATPGLAKAQGPQREIHDAMVSAILNAERFIYIENQFFQSGFGTPSVKGNDRELESAPMRYLQSIPGNRIQAAVTRTGAAHAKQFPQNHIARAIGDRIEDAIRWDQPFHAYLVLPVHPEGSLADMAIVGQIHWTMQSLVFAQHSLVNRVRLALYARRKVKNPLNKAEWDAAKAEGAAIREVDDVSSPVCALEVDLKDIAPYLTLLNLRSCQTVEGAASTEQAYVHSKLLIVDDLVVIVGSANINDRSLHGGRDSELAVCITDLATQRAPIDGKNPIVVRTFAHDLRKSLWAKHFGLRGHTDLIQPASSLSSVLDKPADPATWQAIQAVAAANAAQYHRSFEWTPCADANRPSSIWPVWPHGQKTKSRVHFDVNRELSAFADRMPFSEKFWQRPFRGKAPKNLKGYICALPLTWTRDENNHPNMNMILLTDNHHPSTAPATAVATVQGSSKSEGAA</sequence>
<dbReference type="PANTHER" id="PTHR18896:SF76">
    <property type="entry name" value="PHOSPHOLIPASE"/>
    <property type="match status" value="1"/>
</dbReference>
<comment type="catalytic activity">
    <reaction evidence="1">
        <text>a 1,2-diacyl-sn-glycero-3-phosphocholine + H2O = a 1,2-diacyl-sn-glycero-3-phosphate + choline + H(+)</text>
        <dbReference type="Rhea" id="RHEA:14445"/>
        <dbReference type="ChEBI" id="CHEBI:15354"/>
        <dbReference type="ChEBI" id="CHEBI:15377"/>
        <dbReference type="ChEBI" id="CHEBI:15378"/>
        <dbReference type="ChEBI" id="CHEBI:57643"/>
        <dbReference type="ChEBI" id="CHEBI:58608"/>
        <dbReference type="EC" id="3.1.4.4"/>
    </reaction>
</comment>
<evidence type="ECO:0000256" key="2">
    <source>
        <dbReference type="ARBA" id="ARBA00022737"/>
    </source>
</evidence>
<evidence type="ECO:0000259" key="5">
    <source>
        <dbReference type="PROSITE" id="PS50035"/>
    </source>
</evidence>
<dbReference type="CDD" id="cd09141">
    <property type="entry name" value="PLDc_vPLD1_2_yPLD_like_2"/>
    <property type="match status" value="1"/>
</dbReference>
<dbReference type="Proteomes" id="UP000672097">
    <property type="component" value="Unassembled WGS sequence"/>
</dbReference>
<dbReference type="SUPFAM" id="SSF56024">
    <property type="entry name" value="Phospholipase D/nuclease"/>
    <property type="match status" value="2"/>
</dbReference>
<keyword evidence="4" id="KW-0443">Lipid metabolism</keyword>
<protein>
    <recommendedName>
        <fullName evidence="5">PLD phosphodiesterase domain-containing protein</fullName>
    </recommendedName>
</protein>
<proteinExistence type="predicted"/>
<accession>A0ABS5DRG2</accession>
<gene>
    <name evidence="6" type="ORF">KAK11_00020</name>
</gene>
<name>A0ABS5DRG2_9BURK</name>
<dbReference type="SMART" id="SM00155">
    <property type="entry name" value="PLDc"/>
    <property type="match status" value="2"/>
</dbReference>
<dbReference type="InterPro" id="IPR015679">
    <property type="entry name" value="PLipase_D_fam"/>
</dbReference>
<dbReference type="PANTHER" id="PTHR18896">
    <property type="entry name" value="PHOSPHOLIPASE D"/>
    <property type="match status" value="1"/>
</dbReference>
<dbReference type="Gene3D" id="3.30.870.10">
    <property type="entry name" value="Endonuclease Chain A"/>
    <property type="match status" value="3"/>
</dbReference>
<keyword evidence="2" id="KW-0677">Repeat</keyword>
<keyword evidence="3" id="KW-0378">Hydrolase</keyword>
<evidence type="ECO:0000256" key="1">
    <source>
        <dbReference type="ARBA" id="ARBA00000798"/>
    </source>
</evidence>